<comment type="caution">
    <text evidence="3">The sequence shown here is derived from an EMBL/GenBank/DDBJ whole genome shotgun (WGS) entry which is preliminary data.</text>
</comment>
<evidence type="ECO:0000259" key="2">
    <source>
        <dbReference type="Pfam" id="PF12234"/>
    </source>
</evidence>
<evidence type="ECO:0000313" key="3">
    <source>
        <dbReference type="EMBL" id="MBW0548602.1"/>
    </source>
</evidence>
<feature type="compositionally biased region" description="Acidic residues" evidence="1">
    <location>
        <begin position="243"/>
        <end position="263"/>
    </location>
</feature>
<keyword evidence="4" id="KW-1185">Reference proteome</keyword>
<dbReference type="InterPro" id="IPR052208">
    <property type="entry name" value="DmX-like/RAVE_component"/>
</dbReference>
<feature type="region of interest" description="Disordered" evidence="1">
    <location>
        <begin position="220"/>
        <end position="288"/>
    </location>
</feature>
<gene>
    <name evidence="3" type="ORF">O181_088317</name>
</gene>
<dbReference type="Pfam" id="PF12234">
    <property type="entry name" value="Rav1p_C"/>
    <property type="match status" value="1"/>
</dbReference>
<dbReference type="Proteomes" id="UP000765509">
    <property type="component" value="Unassembled WGS sequence"/>
</dbReference>
<evidence type="ECO:0000313" key="4">
    <source>
        <dbReference type="Proteomes" id="UP000765509"/>
    </source>
</evidence>
<dbReference type="OrthoDB" id="342131at2759"/>
<organism evidence="3 4">
    <name type="scientific">Austropuccinia psidii MF-1</name>
    <dbReference type="NCBI Taxonomy" id="1389203"/>
    <lineage>
        <taxon>Eukaryota</taxon>
        <taxon>Fungi</taxon>
        <taxon>Dikarya</taxon>
        <taxon>Basidiomycota</taxon>
        <taxon>Pucciniomycotina</taxon>
        <taxon>Pucciniomycetes</taxon>
        <taxon>Pucciniales</taxon>
        <taxon>Sphaerophragmiaceae</taxon>
        <taxon>Austropuccinia</taxon>
    </lineage>
</organism>
<dbReference type="PANTHER" id="PTHR13950:SF9">
    <property type="entry name" value="RABCONNECTIN-3A"/>
    <property type="match status" value="1"/>
</dbReference>
<dbReference type="EMBL" id="AVOT02053837">
    <property type="protein sequence ID" value="MBW0548602.1"/>
    <property type="molecule type" value="Genomic_DNA"/>
</dbReference>
<feature type="compositionally biased region" description="Polar residues" evidence="1">
    <location>
        <begin position="226"/>
        <end position="242"/>
    </location>
</feature>
<dbReference type="AlphaFoldDB" id="A0A9Q3P4W3"/>
<evidence type="ECO:0000256" key="1">
    <source>
        <dbReference type="SAM" id="MobiDB-lite"/>
    </source>
</evidence>
<protein>
    <recommendedName>
        <fullName evidence="2">RAVE complex protein Rav1 C-terminal domain-containing protein</fullName>
    </recommendedName>
</protein>
<dbReference type="GO" id="GO:0043291">
    <property type="term" value="C:RAVE complex"/>
    <property type="evidence" value="ECO:0007669"/>
    <property type="project" value="TreeGrafter"/>
</dbReference>
<dbReference type="InterPro" id="IPR022033">
    <property type="entry name" value="Rav1p_C"/>
</dbReference>
<name>A0A9Q3P4W3_9BASI</name>
<sequence>MSALQDQKFTQPTLCHVHHSVSTLSRPLNLPQIMENFPLELLEAAVEAQIPLLSKDEQARLEQLAHQVFQETMLLLTSYSLKQTRVGSQLSWNTSQAIGLFLWLDSKEDTQLYLETVAQSEYVGGDNYLRNSASDSKEHDPTPCSVFYMNLGKKRLLLGPWKVAYGHPDRPHMLKFLKNDFSKPRWKTATQKNVNNLNQTKETSNGLVDNQLLQKFDDEDPIPKISFSNQEENGSFVVSDNQVQEEDDDDESRYPSDDVDDAELGILLDDSTDDDNSPQEVDSLIACSSSKPIEVDSKIASDPTFILKKDTSFMS</sequence>
<proteinExistence type="predicted"/>
<accession>A0A9Q3P4W3</accession>
<dbReference type="PANTHER" id="PTHR13950">
    <property type="entry name" value="RABCONNECTIN-RELATED"/>
    <property type="match status" value="1"/>
</dbReference>
<reference evidence="3" key="1">
    <citation type="submission" date="2021-03" db="EMBL/GenBank/DDBJ databases">
        <title>Draft genome sequence of rust myrtle Austropuccinia psidii MF-1, a brazilian biotype.</title>
        <authorList>
            <person name="Quecine M.C."/>
            <person name="Pachon D.M.R."/>
            <person name="Bonatelli M.L."/>
            <person name="Correr F.H."/>
            <person name="Franceschini L.M."/>
            <person name="Leite T.F."/>
            <person name="Margarido G.R.A."/>
            <person name="Almeida C.A."/>
            <person name="Ferrarezi J.A."/>
            <person name="Labate C.A."/>
        </authorList>
    </citation>
    <scope>NUCLEOTIDE SEQUENCE</scope>
    <source>
        <strain evidence="3">MF-1</strain>
    </source>
</reference>
<dbReference type="GO" id="GO:0007035">
    <property type="term" value="P:vacuolar acidification"/>
    <property type="evidence" value="ECO:0007669"/>
    <property type="project" value="TreeGrafter"/>
</dbReference>
<feature type="domain" description="RAVE complex protein Rav1 C-terminal" evidence="2">
    <location>
        <begin position="83"/>
        <end position="194"/>
    </location>
</feature>